<feature type="domain" description="Helicase ATP-binding" evidence="6">
    <location>
        <begin position="68"/>
        <end position="224"/>
    </location>
</feature>
<dbReference type="PANTHER" id="PTHR12131:SF1">
    <property type="entry name" value="ATP-DEPENDENT RNA HELICASE SUPV3L1, MITOCHONDRIAL-RELATED"/>
    <property type="match status" value="1"/>
</dbReference>
<accession>A0ABP7CLY7</accession>
<organism evidence="8 9">
    <name type="scientific">Terrabacter ginsenosidimutans</name>
    <dbReference type="NCBI Taxonomy" id="490575"/>
    <lineage>
        <taxon>Bacteria</taxon>
        <taxon>Bacillati</taxon>
        <taxon>Actinomycetota</taxon>
        <taxon>Actinomycetes</taxon>
        <taxon>Micrococcales</taxon>
        <taxon>Intrasporangiaceae</taxon>
        <taxon>Terrabacter</taxon>
    </lineage>
</organism>
<evidence type="ECO:0000259" key="6">
    <source>
        <dbReference type="PROSITE" id="PS51192"/>
    </source>
</evidence>
<dbReference type="Proteomes" id="UP001501468">
    <property type="component" value="Unassembled WGS sequence"/>
</dbReference>
<sequence>MLDVAGRQGEGRDDGWEHHPAGRHTHVVTKNLSERIPRDPDPDGLYEVFTEWTTERGLTLYPHQEEAFLEILSGSNLILSTPTGSGKSLVATAAHLTALAEDRVSFYTAPIKALVSEKFFALCEQFGADNVGMITGDASVNADAPIICCTAEILANLALREGSSADIGLVVMDEFHFYSEPDRGWAWQVPILELPQAQFVLMSATLGDVTMFKDDLTRRTGRSTAVITGTERPVPLEFSYAVTPLHETIEELLDKDRAPVYVVHFTQAAALERAQSLMAVKITTREEREAIAARIGGFRFGAGFGRTLSRLVRHGIGVHHAGMLPKYRRLVEQLAQDGLLKVICGTDTLGVGINVPIRTVLLTGLTKFDGTKQRTLKAREFHQIVGRAGRAGFDTRGWVVAQAPEHVVDNLRAVEKAGDDPKKQKKIQRKKAPEGFVSWSEETFERLIVAEPEPLQPRMRVSHSMLVNLLAREGNPVAHALRLLSDNHHEPKDQRRLQRHALVLAKELITSGVVERLATAEESGRRHALTIDLQRDFALNQPLAPFALAVMDTLDPESDSYAKDLVSVIEAILEDPRQVLWAQEFKARGEAVAAMKLDGIEYEERMERLEEVTWPKPLADLLEVTLAAYRQTHPWISQDALSPKSVVREMYERGMTFNEFVSYYGLSRSEGLVLRYLTDAYRALRRTVPESHRTEELEDIIEWLGELVRQTDSSLLDEWEDLVNPSDAVLAQTDVAPPARPITANERAFTVMIRNAMFHRVELASRDEWEALGELEARIAELTDPPQKVVMDAQAWNDALGAYYDDHDAIATDQGARSPALLQVERTPTEWRLRQVVVDPDDDKDWGITAVVDLAASDDVGAAVLTVTGFERLGG</sequence>
<feature type="compositionally biased region" description="Basic and acidic residues" evidence="5">
    <location>
        <begin position="9"/>
        <end position="20"/>
    </location>
</feature>
<dbReference type="InterPro" id="IPR027417">
    <property type="entry name" value="P-loop_NTPase"/>
</dbReference>
<keyword evidence="2" id="KW-0378">Hydrolase</keyword>
<evidence type="ECO:0000256" key="2">
    <source>
        <dbReference type="ARBA" id="ARBA00022801"/>
    </source>
</evidence>
<dbReference type="Pfam" id="PF00271">
    <property type="entry name" value="Helicase_C"/>
    <property type="match status" value="1"/>
</dbReference>
<dbReference type="InterPro" id="IPR050699">
    <property type="entry name" value="RNA-DNA_Helicase"/>
</dbReference>
<dbReference type="Gene3D" id="3.40.50.300">
    <property type="entry name" value="P-loop containing nucleotide triphosphate hydrolases"/>
    <property type="match status" value="2"/>
</dbReference>
<dbReference type="CDD" id="cd17921">
    <property type="entry name" value="DEXHc_Ski2"/>
    <property type="match status" value="1"/>
</dbReference>
<dbReference type="SMART" id="SM00487">
    <property type="entry name" value="DEXDc"/>
    <property type="match status" value="1"/>
</dbReference>
<evidence type="ECO:0000256" key="1">
    <source>
        <dbReference type="ARBA" id="ARBA00022741"/>
    </source>
</evidence>
<dbReference type="InterPro" id="IPR011545">
    <property type="entry name" value="DEAD/DEAH_box_helicase_dom"/>
</dbReference>
<keyword evidence="9" id="KW-1185">Reference proteome</keyword>
<evidence type="ECO:0000256" key="5">
    <source>
        <dbReference type="SAM" id="MobiDB-lite"/>
    </source>
</evidence>
<evidence type="ECO:0000259" key="7">
    <source>
        <dbReference type="PROSITE" id="PS51194"/>
    </source>
</evidence>
<dbReference type="SUPFAM" id="SSF52540">
    <property type="entry name" value="P-loop containing nucleoside triphosphate hydrolases"/>
    <property type="match status" value="1"/>
</dbReference>
<dbReference type="InterPro" id="IPR001650">
    <property type="entry name" value="Helicase_C-like"/>
</dbReference>
<proteinExistence type="predicted"/>
<feature type="region of interest" description="Disordered" evidence="5">
    <location>
        <begin position="1"/>
        <end position="24"/>
    </location>
</feature>
<keyword evidence="4" id="KW-0067">ATP-binding</keyword>
<dbReference type="SMART" id="SM00490">
    <property type="entry name" value="HELICc"/>
    <property type="match status" value="1"/>
</dbReference>
<gene>
    <name evidence="8" type="ORF">GCM10022399_06870</name>
</gene>
<dbReference type="PANTHER" id="PTHR12131">
    <property type="entry name" value="ATP-DEPENDENT RNA AND DNA HELICASE"/>
    <property type="match status" value="1"/>
</dbReference>
<dbReference type="Pfam" id="PF00270">
    <property type="entry name" value="DEAD"/>
    <property type="match status" value="1"/>
</dbReference>
<dbReference type="InterPro" id="IPR014001">
    <property type="entry name" value="Helicase_ATP-bd"/>
</dbReference>
<dbReference type="PROSITE" id="PS51192">
    <property type="entry name" value="HELICASE_ATP_BIND_1"/>
    <property type="match status" value="1"/>
</dbReference>
<feature type="domain" description="Helicase C-terminal" evidence="7">
    <location>
        <begin position="248"/>
        <end position="448"/>
    </location>
</feature>
<evidence type="ECO:0000256" key="3">
    <source>
        <dbReference type="ARBA" id="ARBA00022806"/>
    </source>
</evidence>
<dbReference type="InterPro" id="IPR021904">
    <property type="entry name" value="DUF3516"/>
</dbReference>
<evidence type="ECO:0000313" key="9">
    <source>
        <dbReference type="Proteomes" id="UP001501468"/>
    </source>
</evidence>
<reference evidence="9" key="1">
    <citation type="journal article" date="2019" name="Int. J. Syst. Evol. Microbiol.">
        <title>The Global Catalogue of Microorganisms (GCM) 10K type strain sequencing project: providing services to taxonomists for standard genome sequencing and annotation.</title>
        <authorList>
            <consortium name="The Broad Institute Genomics Platform"/>
            <consortium name="The Broad Institute Genome Sequencing Center for Infectious Disease"/>
            <person name="Wu L."/>
            <person name="Ma J."/>
        </authorList>
    </citation>
    <scope>NUCLEOTIDE SEQUENCE [LARGE SCALE GENOMIC DNA]</scope>
    <source>
        <strain evidence="9">JCM 17125</strain>
    </source>
</reference>
<evidence type="ECO:0000256" key="4">
    <source>
        <dbReference type="ARBA" id="ARBA00022840"/>
    </source>
</evidence>
<name>A0ABP7CLY7_9MICO</name>
<dbReference type="Pfam" id="PF12029">
    <property type="entry name" value="DUF3516"/>
    <property type="match status" value="1"/>
</dbReference>
<dbReference type="GO" id="GO:0004386">
    <property type="term" value="F:helicase activity"/>
    <property type="evidence" value="ECO:0007669"/>
    <property type="project" value="UniProtKB-KW"/>
</dbReference>
<comment type="caution">
    <text evidence="8">The sequence shown here is derived from an EMBL/GenBank/DDBJ whole genome shotgun (WGS) entry which is preliminary data.</text>
</comment>
<evidence type="ECO:0000313" key="8">
    <source>
        <dbReference type="EMBL" id="GAA3693106.1"/>
    </source>
</evidence>
<keyword evidence="1" id="KW-0547">Nucleotide-binding</keyword>
<dbReference type="EMBL" id="BAABDC010000001">
    <property type="protein sequence ID" value="GAA3693106.1"/>
    <property type="molecule type" value="Genomic_DNA"/>
</dbReference>
<protein>
    <submittedName>
        <fullName evidence="8">DEAD/DEAH box helicase</fullName>
    </submittedName>
</protein>
<keyword evidence="3 8" id="KW-0347">Helicase</keyword>
<dbReference type="PROSITE" id="PS51194">
    <property type="entry name" value="HELICASE_CTER"/>
    <property type="match status" value="1"/>
</dbReference>